<gene>
    <name evidence="2" type="ORF">DSYM_10930</name>
</gene>
<name>A0A809S9Q1_9PROT</name>
<protein>
    <recommendedName>
        <fullName evidence="4">DUF2065 domain-containing protein</fullName>
    </recommendedName>
</protein>
<evidence type="ECO:0008006" key="4">
    <source>
        <dbReference type="Google" id="ProtNLM"/>
    </source>
</evidence>
<dbReference type="PANTHER" id="PTHR38602:SF1">
    <property type="entry name" value="INNER MEMBRANE PROTEIN"/>
    <property type="match status" value="1"/>
</dbReference>
<reference evidence="2" key="1">
    <citation type="journal article" name="DNA Res.">
        <title>The physiological potential of anammox bacteria as revealed by their core genome structure.</title>
        <authorList>
            <person name="Okubo T."/>
            <person name="Toyoda A."/>
            <person name="Fukuhara K."/>
            <person name="Uchiyama I."/>
            <person name="Harigaya Y."/>
            <person name="Kuroiwa M."/>
            <person name="Suzuki T."/>
            <person name="Murakami Y."/>
            <person name="Suwa Y."/>
            <person name="Takami H."/>
        </authorList>
    </citation>
    <scope>NUCLEOTIDE SEQUENCE</scope>
    <source>
        <strain evidence="2">317325-3</strain>
    </source>
</reference>
<evidence type="ECO:0000256" key="1">
    <source>
        <dbReference type="SAM" id="Phobius"/>
    </source>
</evidence>
<dbReference type="EMBL" id="AP021857">
    <property type="protein sequence ID" value="BBO20394.1"/>
    <property type="molecule type" value="Genomic_DNA"/>
</dbReference>
<organism evidence="2 3">
    <name type="scientific">Candidatus Desulfobacillus denitrificans</name>
    <dbReference type="NCBI Taxonomy" id="2608985"/>
    <lineage>
        <taxon>Bacteria</taxon>
        <taxon>Pseudomonadati</taxon>
        <taxon>Pseudomonadota</taxon>
        <taxon>Betaproteobacteria</taxon>
        <taxon>Candidatus Desulfobacillus</taxon>
    </lineage>
</organism>
<dbReference type="Pfam" id="PF09838">
    <property type="entry name" value="DUF2065"/>
    <property type="match status" value="1"/>
</dbReference>
<evidence type="ECO:0000313" key="3">
    <source>
        <dbReference type="Proteomes" id="UP000662914"/>
    </source>
</evidence>
<proteinExistence type="predicted"/>
<sequence>MWPTLLMAFALMLVLEGLLPFIAPRAWRDTFRRITELADGQIRFLGLSSIVVGLLLLLIMK</sequence>
<dbReference type="Proteomes" id="UP000662914">
    <property type="component" value="Chromosome"/>
</dbReference>
<feature type="transmembrane region" description="Helical" evidence="1">
    <location>
        <begin position="44"/>
        <end position="60"/>
    </location>
</feature>
<dbReference type="KEGG" id="ddz:DSYM_10930"/>
<keyword evidence="1" id="KW-0472">Membrane</keyword>
<dbReference type="InterPro" id="IPR019201">
    <property type="entry name" value="DUF2065"/>
</dbReference>
<dbReference type="AlphaFoldDB" id="A0A809S9Q1"/>
<keyword evidence="1" id="KW-1133">Transmembrane helix</keyword>
<evidence type="ECO:0000313" key="2">
    <source>
        <dbReference type="EMBL" id="BBO20394.1"/>
    </source>
</evidence>
<keyword evidence="1" id="KW-0812">Transmembrane</keyword>
<accession>A0A809S9Q1</accession>
<dbReference type="PANTHER" id="PTHR38602">
    <property type="entry name" value="INNER MEMBRANE PROTEIN-RELATED"/>
    <property type="match status" value="1"/>
</dbReference>